<keyword evidence="3" id="KW-1185">Reference proteome</keyword>
<reference evidence="2 3" key="1">
    <citation type="submission" date="2016-05" db="EMBL/GenBank/DDBJ databases">
        <title>A degradative enzymes factory behind the ericoid mycorrhizal symbiosis.</title>
        <authorList>
            <consortium name="DOE Joint Genome Institute"/>
            <person name="Martino E."/>
            <person name="Morin E."/>
            <person name="Grelet G."/>
            <person name="Kuo A."/>
            <person name="Kohler A."/>
            <person name="Daghino S."/>
            <person name="Barry K."/>
            <person name="Choi C."/>
            <person name="Cichocki N."/>
            <person name="Clum A."/>
            <person name="Copeland A."/>
            <person name="Hainaut M."/>
            <person name="Haridas S."/>
            <person name="Labutti K."/>
            <person name="Lindquist E."/>
            <person name="Lipzen A."/>
            <person name="Khouja H.-R."/>
            <person name="Murat C."/>
            <person name="Ohm R."/>
            <person name="Olson A."/>
            <person name="Spatafora J."/>
            <person name="Veneault-Fourrey C."/>
            <person name="Henrissat B."/>
            <person name="Grigoriev I."/>
            <person name="Martin F."/>
            <person name="Perotto S."/>
        </authorList>
    </citation>
    <scope>NUCLEOTIDE SEQUENCE [LARGE SCALE GENOMIC DNA]</scope>
    <source>
        <strain evidence="2 3">UAMH 7357</strain>
    </source>
</reference>
<evidence type="ECO:0000256" key="1">
    <source>
        <dbReference type="SAM" id="Phobius"/>
    </source>
</evidence>
<feature type="transmembrane region" description="Helical" evidence="1">
    <location>
        <begin position="100"/>
        <end position="124"/>
    </location>
</feature>
<keyword evidence="1" id="KW-0812">Transmembrane</keyword>
<keyword evidence="1" id="KW-0472">Membrane</keyword>
<feature type="transmembrane region" description="Helical" evidence="1">
    <location>
        <begin position="61"/>
        <end position="80"/>
    </location>
</feature>
<gene>
    <name evidence="2" type="ORF">NA56DRAFT_704808</name>
</gene>
<proteinExistence type="predicted"/>
<accession>A0A2J6Q2G5</accession>
<dbReference type="EMBL" id="KZ613485">
    <property type="protein sequence ID" value="PMD20465.1"/>
    <property type="molecule type" value="Genomic_DNA"/>
</dbReference>
<protein>
    <submittedName>
        <fullName evidence="2">Uncharacterized protein</fullName>
    </submittedName>
</protein>
<evidence type="ECO:0000313" key="2">
    <source>
        <dbReference type="EMBL" id="PMD20465.1"/>
    </source>
</evidence>
<keyword evidence="1" id="KW-1133">Transmembrane helix</keyword>
<evidence type="ECO:0000313" key="3">
    <source>
        <dbReference type="Proteomes" id="UP000235672"/>
    </source>
</evidence>
<sequence length="136" mass="14664">MWIRSTSSPRQCVARQAFVAARTLSSRQTSTNPSVIVDCIAGGAGEARALADKPMWRITELFFLSASTCNVLAKGQLSWLPRGWGESLGRLFIPAYLSGVTASTICAFPSIGALEVFLALLIVLMRFAVSERIIAV</sequence>
<dbReference type="AlphaFoldDB" id="A0A2J6Q2G5"/>
<dbReference type="Proteomes" id="UP000235672">
    <property type="component" value="Unassembled WGS sequence"/>
</dbReference>
<name>A0A2J6Q2G5_9HELO</name>
<organism evidence="2 3">
    <name type="scientific">Hyaloscypha hepaticicola</name>
    <dbReference type="NCBI Taxonomy" id="2082293"/>
    <lineage>
        <taxon>Eukaryota</taxon>
        <taxon>Fungi</taxon>
        <taxon>Dikarya</taxon>
        <taxon>Ascomycota</taxon>
        <taxon>Pezizomycotina</taxon>
        <taxon>Leotiomycetes</taxon>
        <taxon>Helotiales</taxon>
        <taxon>Hyaloscyphaceae</taxon>
        <taxon>Hyaloscypha</taxon>
    </lineage>
</organism>